<evidence type="ECO:0000256" key="6">
    <source>
        <dbReference type="SAM" id="Phobius"/>
    </source>
</evidence>
<comment type="caution">
    <text evidence="7">The sequence shown here is derived from an EMBL/GenBank/DDBJ whole genome shotgun (WGS) entry which is preliminary data.</text>
</comment>
<organism evidence="7 8">
    <name type="scientific">Monosporascus cannonballus</name>
    <dbReference type="NCBI Taxonomy" id="155416"/>
    <lineage>
        <taxon>Eukaryota</taxon>
        <taxon>Fungi</taxon>
        <taxon>Dikarya</taxon>
        <taxon>Ascomycota</taxon>
        <taxon>Pezizomycotina</taxon>
        <taxon>Sordariomycetes</taxon>
        <taxon>Xylariomycetidae</taxon>
        <taxon>Xylariales</taxon>
        <taxon>Xylariales incertae sedis</taxon>
        <taxon>Monosporascus</taxon>
    </lineage>
</organism>
<evidence type="ECO:0000256" key="3">
    <source>
        <dbReference type="ARBA" id="ARBA00022989"/>
    </source>
</evidence>
<dbReference type="PANTHER" id="PTHR23502:SF7">
    <property type="entry name" value="DRUG_PROTON ANTIPORTER YHK8-RELATED"/>
    <property type="match status" value="1"/>
</dbReference>
<keyword evidence="8" id="KW-1185">Reference proteome</keyword>
<evidence type="ECO:0008006" key="9">
    <source>
        <dbReference type="Google" id="ProtNLM"/>
    </source>
</evidence>
<name>A0ABY0H3N0_9PEZI</name>
<protein>
    <recommendedName>
        <fullName evidence="9">Major facilitator superfamily (MFS) profile domain-containing protein</fullName>
    </recommendedName>
</protein>
<dbReference type="Gene3D" id="1.20.1250.20">
    <property type="entry name" value="MFS general substrate transporter like domains"/>
    <property type="match status" value="1"/>
</dbReference>
<feature type="transmembrane region" description="Helical" evidence="6">
    <location>
        <begin position="386"/>
        <end position="408"/>
    </location>
</feature>
<keyword evidence="2 6" id="KW-0812">Transmembrane</keyword>
<dbReference type="EMBL" id="QJNS01000184">
    <property type="protein sequence ID" value="RYO83606.1"/>
    <property type="molecule type" value="Genomic_DNA"/>
</dbReference>
<feature type="transmembrane region" description="Helical" evidence="6">
    <location>
        <begin position="355"/>
        <end position="374"/>
    </location>
</feature>
<feature type="region of interest" description="Disordered" evidence="5">
    <location>
        <begin position="1"/>
        <end position="92"/>
    </location>
</feature>
<evidence type="ECO:0000256" key="2">
    <source>
        <dbReference type="ARBA" id="ARBA00022692"/>
    </source>
</evidence>
<sequence>MSGDVEEADCEKALEAEQEPYYEPIHRRSRDDAQEPTRTSSRVSARRPSLSTLPPVARVRSQNGHGCADLEESGGPEDMPPQDRPELEKDSFEVSWDGDDDPMCPRSLPLFQKWTMVVIVGMGSFCVTAGSSIYTATYAQMNPEFGISGIVGTLGLSTFAWTIIDEPIKRILRSAAYLPRFLGDARFLDGFAGSAFLSVAGGTTMLIWSFVLYVLIIFFAPETYHPIKLREKARALRKDTGDDRWKAPMEKSTKSIARKVGLSLLRPFQLLIFEPMCLLLCVFSAILLGVLYLFFGAFGVIFGDNYGFNLWQTGLSFLGILVGMIVCSATDPLWRLGHVRLIQRNHGVPEPEFRLPPAIAGAILVPIGLFWFAWTTYPHVHWIMPIIGSGIFAAGTLLVFTGIFTFLVDAYPLYAASALAANSFVRCAFAGKSSISYTGRRLMG</sequence>
<keyword evidence="3 6" id="KW-1133">Transmembrane helix</keyword>
<evidence type="ECO:0000313" key="7">
    <source>
        <dbReference type="EMBL" id="RYO83606.1"/>
    </source>
</evidence>
<feature type="transmembrane region" description="Helical" evidence="6">
    <location>
        <begin position="276"/>
        <end position="302"/>
    </location>
</feature>
<evidence type="ECO:0000256" key="4">
    <source>
        <dbReference type="ARBA" id="ARBA00023136"/>
    </source>
</evidence>
<feature type="transmembrane region" description="Helical" evidence="6">
    <location>
        <begin position="145"/>
        <end position="164"/>
    </location>
</feature>
<evidence type="ECO:0000256" key="1">
    <source>
        <dbReference type="ARBA" id="ARBA00004141"/>
    </source>
</evidence>
<comment type="subcellular location">
    <subcellularLocation>
        <location evidence="1">Membrane</location>
        <topology evidence="1">Multi-pass membrane protein</topology>
    </subcellularLocation>
</comment>
<feature type="transmembrane region" description="Helical" evidence="6">
    <location>
        <begin position="114"/>
        <end position="133"/>
    </location>
</feature>
<evidence type="ECO:0000313" key="8">
    <source>
        <dbReference type="Proteomes" id="UP000294003"/>
    </source>
</evidence>
<evidence type="ECO:0000256" key="5">
    <source>
        <dbReference type="SAM" id="MobiDB-lite"/>
    </source>
</evidence>
<feature type="transmembrane region" description="Helical" evidence="6">
    <location>
        <begin position="314"/>
        <end position="334"/>
    </location>
</feature>
<feature type="transmembrane region" description="Helical" evidence="6">
    <location>
        <begin position="195"/>
        <end position="220"/>
    </location>
</feature>
<dbReference type="InterPro" id="IPR036259">
    <property type="entry name" value="MFS_trans_sf"/>
</dbReference>
<gene>
    <name evidence="7" type="ORF">DL762_006055</name>
</gene>
<feature type="compositionally biased region" description="Basic and acidic residues" evidence="5">
    <location>
        <begin position="24"/>
        <end position="35"/>
    </location>
</feature>
<dbReference type="Proteomes" id="UP000294003">
    <property type="component" value="Unassembled WGS sequence"/>
</dbReference>
<reference evidence="7 8" key="1">
    <citation type="submission" date="2018-06" db="EMBL/GenBank/DDBJ databases">
        <title>Complete Genomes of Monosporascus.</title>
        <authorList>
            <person name="Robinson A.J."/>
            <person name="Natvig D.O."/>
        </authorList>
    </citation>
    <scope>NUCLEOTIDE SEQUENCE [LARGE SCALE GENOMIC DNA]</scope>
    <source>
        <strain evidence="7 8">CBS 609.92</strain>
    </source>
</reference>
<dbReference type="SUPFAM" id="SSF103473">
    <property type="entry name" value="MFS general substrate transporter"/>
    <property type="match status" value="2"/>
</dbReference>
<keyword evidence="4 6" id="KW-0472">Membrane</keyword>
<accession>A0ABY0H3N0</accession>
<proteinExistence type="predicted"/>
<feature type="compositionally biased region" description="Basic and acidic residues" evidence="5">
    <location>
        <begin position="81"/>
        <end position="92"/>
    </location>
</feature>
<dbReference type="PANTHER" id="PTHR23502">
    <property type="entry name" value="MAJOR FACILITATOR SUPERFAMILY"/>
    <property type="match status" value="1"/>
</dbReference>